<keyword evidence="2" id="KW-1185">Reference proteome</keyword>
<dbReference type="Proteomes" id="UP001196413">
    <property type="component" value="Unassembled WGS sequence"/>
</dbReference>
<organism evidence="1 2">
    <name type="scientific">Parelaphostrongylus tenuis</name>
    <name type="common">Meningeal worm</name>
    <dbReference type="NCBI Taxonomy" id="148309"/>
    <lineage>
        <taxon>Eukaryota</taxon>
        <taxon>Metazoa</taxon>
        <taxon>Ecdysozoa</taxon>
        <taxon>Nematoda</taxon>
        <taxon>Chromadorea</taxon>
        <taxon>Rhabditida</taxon>
        <taxon>Rhabditina</taxon>
        <taxon>Rhabditomorpha</taxon>
        <taxon>Strongyloidea</taxon>
        <taxon>Metastrongylidae</taxon>
        <taxon>Parelaphostrongylus</taxon>
    </lineage>
</organism>
<name>A0AAD5M261_PARTN</name>
<evidence type="ECO:0000313" key="1">
    <source>
        <dbReference type="EMBL" id="KAJ1350805.1"/>
    </source>
</evidence>
<dbReference type="EMBL" id="JAHQIW010000945">
    <property type="protein sequence ID" value="KAJ1350805.1"/>
    <property type="molecule type" value="Genomic_DNA"/>
</dbReference>
<dbReference type="AlphaFoldDB" id="A0AAD5M261"/>
<accession>A0AAD5M261</accession>
<reference evidence="1" key="1">
    <citation type="submission" date="2021-06" db="EMBL/GenBank/DDBJ databases">
        <title>Parelaphostrongylus tenuis whole genome reference sequence.</title>
        <authorList>
            <person name="Garwood T.J."/>
            <person name="Larsen P.A."/>
            <person name="Fountain-Jones N.M."/>
            <person name="Garbe J.R."/>
            <person name="Macchietto M.G."/>
            <person name="Kania S.A."/>
            <person name="Gerhold R.W."/>
            <person name="Richards J.E."/>
            <person name="Wolf T.M."/>
        </authorList>
    </citation>
    <scope>NUCLEOTIDE SEQUENCE</scope>
    <source>
        <strain evidence="1">MNPRO001-30</strain>
        <tissue evidence="1">Meninges</tissue>
    </source>
</reference>
<comment type="caution">
    <text evidence="1">The sequence shown here is derived from an EMBL/GenBank/DDBJ whole genome shotgun (WGS) entry which is preliminary data.</text>
</comment>
<proteinExistence type="predicted"/>
<gene>
    <name evidence="1" type="ORF">KIN20_006689</name>
</gene>
<evidence type="ECO:0000313" key="2">
    <source>
        <dbReference type="Proteomes" id="UP001196413"/>
    </source>
</evidence>
<protein>
    <submittedName>
        <fullName evidence="1">Uncharacterized protein</fullName>
    </submittedName>
</protein>
<sequence>MAVRTYGEQKHKEYSSNGNVRPISAHSVVCSTAKICSNTIFGALNQETPDNHFNSVECLELVNRRSVTVSGKD</sequence>